<evidence type="ECO:0000313" key="12">
    <source>
        <dbReference type="Proteomes" id="UP000619479"/>
    </source>
</evidence>
<evidence type="ECO:0000256" key="7">
    <source>
        <dbReference type="ARBA" id="ARBA00023136"/>
    </source>
</evidence>
<keyword evidence="3" id="KW-0328">Glycosyltransferase</keyword>
<dbReference type="PANTHER" id="PTHR33908">
    <property type="entry name" value="MANNOSYLTRANSFERASE YKCB-RELATED"/>
    <property type="match status" value="1"/>
</dbReference>
<evidence type="ECO:0000313" key="11">
    <source>
        <dbReference type="EMBL" id="GID69827.1"/>
    </source>
</evidence>
<evidence type="ECO:0000259" key="10">
    <source>
        <dbReference type="Pfam" id="PF13231"/>
    </source>
</evidence>
<keyword evidence="6 9" id="KW-1133">Transmembrane helix</keyword>
<evidence type="ECO:0000256" key="8">
    <source>
        <dbReference type="SAM" id="MobiDB-lite"/>
    </source>
</evidence>
<feature type="transmembrane region" description="Helical" evidence="9">
    <location>
        <begin position="435"/>
        <end position="456"/>
    </location>
</feature>
<evidence type="ECO:0000256" key="6">
    <source>
        <dbReference type="ARBA" id="ARBA00022989"/>
    </source>
</evidence>
<reference evidence="11" key="1">
    <citation type="submission" date="2021-01" db="EMBL/GenBank/DDBJ databases">
        <title>Whole genome shotgun sequence of Actinoplanes cyaneus NBRC 14990.</title>
        <authorList>
            <person name="Komaki H."/>
            <person name="Tamura T."/>
        </authorList>
    </citation>
    <scope>NUCLEOTIDE SEQUENCE</scope>
    <source>
        <strain evidence="11">NBRC 14990</strain>
    </source>
</reference>
<keyword evidence="4 11" id="KW-0808">Transferase</keyword>
<organism evidence="11 12">
    <name type="scientific">Actinoplanes cyaneus</name>
    <dbReference type="NCBI Taxonomy" id="52696"/>
    <lineage>
        <taxon>Bacteria</taxon>
        <taxon>Bacillati</taxon>
        <taxon>Actinomycetota</taxon>
        <taxon>Actinomycetes</taxon>
        <taxon>Micromonosporales</taxon>
        <taxon>Micromonosporaceae</taxon>
        <taxon>Actinoplanes</taxon>
    </lineage>
</organism>
<feature type="transmembrane region" description="Helical" evidence="9">
    <location>
        <begin position="408"/>
        <end position="428"/>
    </location>
</feature>
<dbReference type="GO" id="GO:0009103">
    <property type="term" value="P:lipopolysaccharide biosynthetic process"/>
    <property type="evidence" value="ECO:0007669"/>
    <property type="project" value="UniProtKB-ARBA"/>
</dbReference>
<dbReference type="EMBL" id="BOMH01000068">
    <property type="protein sequence ID" value="GID69827.1"/>
    <property type="molecule type" value="Genomic_DNA"/>
</dbReference>
<accession>A0A919ISV1</accession>
<feature type="transmembrane region" description="Helical" evidence="9">
    <location>
        <begin position="133"/>
        <end position="156"/>
    </location>
</feature>
<keyword evidence="7 9" id="KW-0472">Membrane</keyword>
<feature type="transmembrane region" description="Helical" evidence="9">
    <location>
        <begin position="384"/>
        <end position="402"/>
    </location>
</feature>
<feature type="compositionally biased region" description="Low complexity" evidence="8">
    <location>
        <begin position="12"/>
        <end position="22"/>
    </location>
</feature>
<evidence type="ECO:0000256" key="9">
    <source>
        <dbReference type="SAM" id="Phobius"/>
    </source>
</evidence>
<evidence type="ECO:0000256" key="4">
    <source>
        <dbReference type="ARBA" id="ARBA00022679"/>
    </source>
</evidence>
<feature type="region of interest" description="Disordered" evidence="8">
    <location>
        <begin position="1"/>
        <end position="30"/>
    </location>
</feature>
<keyword evidence="12" id="KW-1185">Reference proteome</keyword>
<keyword evidence="5 9" id="KW-0812">Transmembrane</keyword>
<feature type="domain" description="Glycosyltransferase RgtA/B/C/D-like" evidence="10">
    <location>
        <begin position="135"/>
        <end position="256"/>
    </location>
</feature>
<dbReference type="GO" id="GO:0005886">
    <property type="term" value="C:plasma membrane"/>
    <property type="evidence" value="ECO:0007669"/>
    <property type="project" value="UniProtKB-SubCell"/>
</dbReference>
<name>A0A919ISV1_9ACTN</name>
<gene>
    <name evidence="11" type="ORF">Acy02nite_77080</name>
</gene>
<dbReference type="PANTHER" id="PTHR33908:SF11">
    <property type="entry name" value="MEMBRANE PROTEIN"/>
    <property type="match status" value="1"/>
</dbReference>
<feature type="transmembrane region" description="Helical" evidence="9">
    <location>
        <begin position="232"/>
        <end position="250"/>
    </location>
</feature>
<protein>
    <submittedName>
        <fullName evidence="11">Glycosyl transferase</fullName>
    </submittedName>
</protein>
<dbReference type="GO" id="GO:0016763">
    <property type="term" value="F:pentosyltransferase activity"/>
    <property type="evidence" value="ECO:0007669"/>
    <property type="project" value="TreeGrafter"/>
</dbReference>
<proteinExistence type="predicted"/>
<dbReference type="RefSeq" id="WP_239175579.1">
    <property type="nucleotide sequence ID" value="NZ_BAAAUC010000024.1"/>
</dbReference>
<comment type="subcellular location">
    <subcellularLocation>
        <location evidence="1">Cell membrane</location>
        <topology evidence="1">Multi-pass membrane protein</topology>
    </subcellularLocation>
</comment>
<dbReference type="Proteomes" id="UP000619479">
    <property type="component" value="Unassembled WGS sequence"/>
</dbReference>
<sequence length="581" mass="62905">MSQETAPADTGRQAAVPPAQRPAGDRAGPGSRWRPWMTLVVILLFLGQMAAGMVTAARQQSPTVDEPVYIGTAVTYLHDHRFTYNYEHPPLAKLVIASGLAFIDVRLDKPYPVHPSDLGKAALYEGGNDAQHVLLVARLPMIVLTLLFGLVVFAFARDLTGPIGGLLALALYAFSPDAIAYGSLANVDMPSAGFLLTALWLLWRARSRPYRYLPLAGLALGASTASKMSTLPAVPIAGLLVVLTVWHLTRDRVTGKRPVLRRLGLGVAVAAGVAAISVAVVWACYLIVDPHLHWVSPRSVGPLTGVKANLTNLLPYPLPYRDGMRYQFNLEHATYSGFLFGESYQGAKWYYLPAALLIKEPIGMIVLWIMGTVAVLITPRLRAVGPYVLVPTLLLTGVAMAGSRNWGVRYAIFVPVILAVVAAAVLAYRRRWLHVAAGVLAAYVAVSSLSAFPYYLAYSNEAFGGVQGTHEMLTDSNVDWGQDLGRLGERVKQEYPGQPVFLIYKGRGEPAYYGITAISPFTVPLDQVHGVIAISERCLAPKSSCLPATGDRKAARAQLDRILATSRKDELVGGSIQIYLR</sequence>
<feature type="transmembrane region" description="Helical" evidence="9">
    <location>
        <begin position="36"/>
        <end position="57"/>
    </location>
</feature>
<feature type="transmembrane region" description="Helical" evidence="9">
    <location>
        <begin position="163"/>
        <end position="181"/>
    </location>
</feature>
<dbReference type="AlphaFoldDB" id="A0A919ISV1"/>
<evidence type="ECO:0000256" key="3">
    <source>
        <dbReference type="ARBA" id="ARBA00022676"/>
    </source>
</evidence>
<dbReference type="InterPro" id="IPR050297">
    <property type="entry name" value="LipidA_mod_glycosyltrf_83"/>
</dbReference>
<dbReference type="Pfam" id="PF13231">
    <property type="entry name" value="PMT_2"/>
    <property type="match status" value="1"/>
</dbReference>
<feature type="transmembrane region" description="Helical" evidence="9">
    <location>
        <begin position="349"/>
        <end position="377"/>
    </location>
</feature>
<dbReference type="InterPro" id="IPR038731">
    <property type="entry name" value="RgtA/B/C-like"/>
</dbReference>
<evidence type="ECO:0000256" key="5">
    <source>
        <dbReference type="ARBA" id="ARBA00022692"/>
    </source>
</evidence>
<keyword evidence="2" id="KW-1003">Cell membrane</keyword>
<comment type="caution">
    <text evidence="11">The sequence shown here is derived from an EMBL/GenBank/DDBJ whole genome shotgun (WGS) entry which is preliminary data.</text>
</comment>
<feature type="transmembrane region" description="Helical" evidence="9">
    <location>
        <begin position="262"/>
        <end position="288"/>
    </location>
</feature>
<evidence type="ECO:0000256" key="1">
    <source>
        <dbReference type="ARBA" id="ARBA00004651"/>
    </source>
</evidence>
<evidence type="ECO:0000256" key="2">
    <source>
        <dbReference type="ARBA" id="ARBA00022475"/>
    </source>
</evidence>